<organism evidence="1 2">
    <name type="scientific">Virgisporangium aliadipatigenens</name>
    <dbReference type="NCBI Taxonomy" id="741659"/>
    <lineage>
        <taxon>Bacteria</taxon>
        <taxon>Bacillati</taxon>
        <taxon>Actinomycetota</taxon>
        <taxon>Actinomycetes</taxon>
        <taxon>Micromonosporales</taxon>
        <taxon>Micromonosporaceae</taxon>
        <taxon>Virgisporangium</taxon>
    </lineage>
</organism>
<accession>A0A8J4DNS3</accession>
<keyword evidence="2" id="KW-1185">Reference proteome</keyword>
<gene>
    <name evidence="1" type="ORF">Val02_06830</name>
</gene>
<comment type="caution">
    <text evidence="1">The sequence shown here is derived from an EMBL/GenBank/DDBJ whole genome shotgun (WGS) entry which is preliminary data.</text>
</comment>
<proteinExistence type="predicted"/>
<dbReference type="Proteomes" id="UP000619260">
    <property type="component" value="Unassembled WGS sequence"/>
</dbReference>
<protein>
    <recommendedName>
        <fullName evidence="3">DUF4034 domain-containing protein</fullName>
    </recommendedName>
</protein>
<sequence length="357" mass="39762">MRGAAATGVGPVPTISLMWGRLFGRGNGTAEPFVDDDPAVDDRPLRTARDLVRAGDWHAARDIVRAAGTDRELRGRRIGVLTTAAKESDGWLMAWLTAEPSSPDAAIIFAALLNDRAGDARGSASAAHTTREQFAAFGELSRAAHEASRRAVALAPDDPQPWIEIIYSQFATGDRNAFDEAVREALRRDPTYIRVHIAGVSFLCQKWFGSHERMFAAARTPAASAPPGSDLHILPVFGHIEYALTEYSFRERTPQSFAACRRYFQRPDVRHEVDACVARFRAGGPHTRLRSLTCLNWIAVAYTLGDRRAEAKAVFDEMLPYYTDAPSWGYFWGDSWVGFRDAWRWAQGHTRHPFTDR</sequence>
<evidence type="ECO:0000313" key="1">
    <source>
        <dbReference type="EMBL" id="GIJ43797.1"/>
    </source>
</evidence>
<dbReference type="AlphaFoldDB" id="A0A8J4DNS3"/>
<dbReference type="EMBL" id="BOPF01000002">
    <property type="protein sequence ID" value="GIJ43797.1"/>
    <property type="molecule type" value="Genomic_DNA"/>
</dbReference>
<evidence type="ECO:0008006" key="3">
    <source>
        <dbReference type="Google" id="ProtNLM"/>
    </source>
</evidence>
<name>A0A8J4DNS3_9ACTN</name>
<evidence type="ECO:0000313" key="2">
    <source>
        <dbReference type="Proteomes" id="UP000619260"/>
    </source>
</evidence>
<reference evidence="1" key="1">
    <citation type="submission" date="2021-01" db="EMBL/GenBank/DDBJ databases">
        <title>Whole genome shotgun sequence of Virgisporangium aliadipatigenens NBRC 105644.</title>
        <authorList>
            <person name="Komaki H."/>
            <person name="Tamura T."/>
        </authorList>
    </citation>
    <scope>NUCLEOTIDE SEQUENCE</scope>
    <source>
        <strain evidence="1">NBRC 105644</strain>
    </source>
</reference>